<name>A0A0A9BFX2_ARUDO</name>
<protein>
    <submittedName>
        <fullName evidence="1">Uncharacterized protein</fullName>
    </submittedName>
</protein>
<dbReference type="AlphaFoldDB" id="A0A0A9BFX2"/>
<organism evidence="1">
    <name type="scientific">Arundo donax</name>
    <name type="common">Giant reed</name>
    <name type="synonym">Donax arundinaceus</name>
    <dbReference type="NCBI Taxonomy" id="35708"/>
    <lineage>
        <taxon>Eukaryota</taxon>
        <taxon>Viridiplantae</taxon>
        <taxon>Streptophyta</taxon>
        <taxon>Embryophyta</taxon>
        <taxon>Tracheophyta</taxon>
        <taxon>Spermatophyta</taxon>
        <taxon>Magnoliopsida</taxon>
        <taxon>Liliopsida</taxon>
        <taxon>Poales</taxon>
        <taxon>Poaceae</taxon>
        <taxon>PACMAD clade</taxon>
        <taxon>Arundinoideae</taxon>
        <taxon>Arundineae</taxon>
        <taxon>Arundo</taxon>
    </lineage>
</organism>
<proteinExistence type="predicted"/>
<evidence type="ECO:0000313" key="1">
    <source>
        <dbReference type="EMBL" id="JAD58187.1"/>
    </source>
</evidence>
<sequence length="28" mass="3215">MFMWSPVPTFTCPLRHNLVGKIFNSYAG</sequence>
<accession>A0A0A9BFX2</accession>
<reference evidence="1" key="1">
    <citation type="submission" date="2014-09" db="EMBL/GenBank/DDBJ databases">
        <authorList>
            <person name="Magalhaes I.L.F."/>
            <person name="Oliveira U."/>
            <person name="Santos F.R."/>
            <person name="Vidigal T.H.D.A."/>
            <person name="Brescovit A.D."/>
            <person name="Santos A.J."/>
        </authorList>
    </citation>
    <scope>NUCLEOTIDE SEQUENCE</scope>
    <source>
        <tissue evidence="1">Shoot tissue taken approximately 20 cm above the soil surface</tissue>
    </source>
</reference>
<reference evidence="1" key="2">
    <citation type="journal article" date="2015" name="Data Brief">
        <title>Shoot transcriptome of the giant reed, Arundo donax.</title>
        <authorList>
            <person name="Barrero R.A."/>
            <person name="Guerrero F.D."/>
            <person name="Moolhuijzen P."/>
            <person name="Goolsby J.A."/>
            <person name="Tidwell J."/>
            <person name="Bellgard S.E."/>
            <person name="Bellgard M.I."/>
        </authorList>
    </citation>
    <scope>NUCLEOTIDE SEQUENCE</scope>
    <source>
        <tissue evidence="1">Shoot tissue taken approximately 20 cm above the soil surface</tissue>
    </source>
</reference>
<dbReference type="EMBL" id="GBRH01239708">
    <property type="protein sequence ID" value="JAD58187.1"/>
    <property type="molecule type" value="Transcribed_RNA"/>
</dbReference>